<dbReference type="InterPro" id="IPR050707">
    <property type="entry name" value="HTH_MetabolicPath_Reg"/>
</dbReference>
<dbReference type="EMBL" id="CP061281">
    <property type="protein sequence ID" value="QNS06811.1"/>
    <property type="molecule type" value="Genomic_DNA"/>
</dbReference>
<dbReference type="Pfam" id="PF09339">
    <property type="entry name" value="HTH_IclR"/>
    <property type="match status" value="1"/>
</dbReference>
<dbReference type="PROSITE" id="PS51077">
    <property type="entry name" value="HTH_ICLR"/>
    <property type="match status" value="1"/>
</dbReference>
<dbReference type="InterPro" id="IPR036388">
    <property type="entry name" value="WH-like_DNA-bd_sf"/>
</dbReference>
<dbReference type="PANTHER" id="PTHR30136">
    <property type="entry name" value="HELIX-TURN-HELIX TRANSCRIPTIONAL REGULATOR, ICLR FAMILY"/>
    <property type="match status" value="1"/>
</dbReference>
<evidence type="ECO:0000259" key="4">
    <source>
        <dbReference type="PROSITE" id="PS51077"/>
    </source>
</evidence>
<dbReference type="InterPro" id="IPR014757">
    <property type="entry name" value="Tscrpt_reg_IclR_C"/>
</dbReference>
<feature type="domain" description="IclR-ED" evidence="5">
    <location>
        <begin position="71"/>
        <end position="257"/>
    </location>
</feature>
<dbReference type="Pfam" id="PF01614">
    <property type="entry name" value="IclR_C"/>
    <property type="match status" value="1"/>
</dbReference>
<dbReference type="SMART" id="SM00346">
    <property type="entry name" value="HTH_ICLR"/>
    <property type="match status" value="1"/>
</dbReference>
<dbReference type="GO" id="GO:0003677">
    <property type="term" value="F:DNA binding"/>
    <property type="evidence" value="ECO:0007669"/>
    <property type="project" value="UniProtKB-KW"/>
</dbReference>
<dbReference type="PROSITE" id="PS51078">
    <property type="entry name" value="ICLR_ED"/>
    <property type="match status" value="1"/>
</dbReference>
<evidence type="ECO:0000256" key="2">
    <source>
        <dbReference type="ARBA" id="ARBA00023125"/>
    </source>
</evidence>
<gene>
    <name evidence="6" type="ORF">IAG42_26640</name>
</gene>
<evidence type="ECO:0000256" key="1">
    <source>
        <dbReference type="ARBA" id="ARBA00023015"/>
    </source>
</evidence>
<dbReference type="GO" id="GO:0045892">
    <property type="term" value="P:negative regulation of DNA-templated transcription"/>
    <property type="evidence" value="ECO:0007669"/>
    <property type="project" value="TreeGrafter"/>
</dbReference>
<dbReference type="SUPFAM" id="SSF55781">
    <property type="entry name" value="GAF domain-like"/>
    <property type="match status" value="1"/>
</dbReference>
<dbReference type="SUPFAM" id="SSF46785">
    <property type="entry name" value="Winged helix' DNA-binding domain"/>
    <property type="match status" value="1"/>
</dbReference>
<organism evidence="6 7">
    <name type="scientific">Streptomyces xanthii</name>
    <dbReference type="NCBI Taxonomy" id="2768069"/>
    <lineage>
        <taxon>Bacteria</taxon>
        <taxon>Bacillati</taxon>
        <taxon>Actinomycetota</taxon>
        <taxon>Actinomycetes</taxon>
        <taxon>Kitasatosporales</taxon>
        <taxon>Streptomycetaceae</taxon>
        <taxon>Streptomyces</taxon>
    </lineage>
</organism>
<sequence>MAPEAAVAPLSLLEKAEKVLAAFDGGRGRLSLTDVIHRSGLSRTSAHRILDQLVQLRWLDREGRDYRLGLRMLEHGGLAAHHNRLVRAATPHLDALHEATGKQVHLYVLDGATDVVCLERSGSLPSSSGERTDRTPQVRVGARLPAHATAAGKAMLAFGDQADIERVLAAGLAPRTARTVSRASVFCSELSRVRTSGLAYDREESFPGLVCVAVPLRGAGRAVAAVSLSSLGPQRGLEHQEARLRAAARAIWRDLHGPGRAARFAQAPDVAPMGPGDRTLPNMLTWVRQDSWM</sequence>
<keyword evidence="3" id="KW-0804">Transcription</keyword>
<protein>
    <submittedName>
        <fullName evidence="6">IclR family transcriptional regulator</fullName>
    </submittedName>
</protein>
<reference evidence="6 7" key="1">
    <citation type="submission" date="2020-09" db="EMBL/GenBank/DDBJ databases">
        <title>A novel species.</title>
        <authorList>
            <person name="Gao J."/>
        </authorList>
    </citation>
    <scope>NUCLEOTIDE SEQUENCE [LARGE SCALE GENOMIC DNA]</scope>
    <source>
        <strain evidence="6 7">CRXT-Y-14</strain>
    </source>
</reference>
<evidence type="ECO:0000313" key="6">
    <source>
        <dbReference type="EMBL" id="QNS06811.1"/>
    </source>
</evidence>
<dbReference type="Proteomes" id="UP000516428">
    <property type="component" value="Chromosome"/>
</dbReference>
<dbReference type="InterPro" id="IPR029016">
    <property type="entry name" value="GAF-like_dom_sf"/>
</dbReference>
<evidence type="ECO:0000313" key="7">
    <source>
        <dbReference type="Proteomes" id="UP000516428"/>
    </source>
</evidence>
<accession>A0A7H1BDK6</accession>
<keyword evidence="2" id="KW-0238">DNA-binding</keyword>
<dbReference type="GO" id="GO:0003700">
    <property type="term" value="F:DNA-binding transcription factor activity"/>
    <property type="evidence" value="ECO:0007669"/>
    <property type="project" value="TreeGrafter"/>
</dbReference>
<proteinExistence type="predicted"/>
<dbReference type="KEGG" id="sxn:IAG42_26640"/>
<dbReference type="PANTHER" id="PTHR30136:SF35">
    <property type="entry name" value="HTH-TYPE TRANSCRIPTIONAL REGULATOR RV1719"/>
    <property type="match status" value="1"/>
</dbReference>
<dbReference type="InterPro" id="IPR036390">
    <property type="entry name" value="WH_DNA-bd_sf"/>
</dbReference>
<name>A0A7H1BDK6_9ACTN</name>
<evidence type="ECO:0000256" key="3">
    <source>
        <dbReference type="ARBA" id="ARBA00023163"/>
    </source>
</evidence>
<dbReference type="AlphaFoldDB" id="A0A7H1BDK6"/>
<evidence type="ECO:0000259" key="5">
    <source>
        <dbReference type="PROSITE" id="PS51078"/>
    </source>
</evidence>
<dbReference type="Gene3D" id="3.30.450.40">
    <property type="match status" value="1"/>
</dbReference>
<keyword evidence="1" id="KW-0805">Transcription regulation</keyword>
<dbReference type="InterPro" id="IPR005471">
    <property type="entry name" value="Tscrpt_reg_IclR_N"/>
</dbReference>
<dbReference type="Gene3D" id="1.10.10.10">
    <property type="entry name" value="Winged helix-like DNA-binding domain superfamily/Winged helix DNA-binding domain"/>
    <property type="match status" value="1"/>
</dbReference>
<feature type="domain" description="HTH iclR-type" evidence="4">
    <location>
        <begin position="10"/>
        <end position="70"/>
    </location>
</feature>
<keyword evidence="7" id="KW-1185">Reference proteome</keyword>